<organism evidence="2">
    <name type="scientific">marine sediment metagenome</name>
    <dbReference type="NCBI Taxonomy" id="412755"/>
    <lineage>
        <taxon>unclassified sequences</taxon>
        <taxon>metagenomes</taxon>
        <taxon>ecological metagenomes</taxon>
    </lineage>
</organism>
<comment type="caution">
    <text evidence="2">The sequence shown here is derived from an EMBL/GenBank/DDBJ whole genome shotgun (WGS) entry which is preliminary data.</text>
</comment>
<protein>
    <recommendedName>
        <fullName evidence="3">Fibronectin type-III domain-containing protein</fullName>
    </recommendedName>
</protein>
<proteinExistence type="predicted"/>
<evidence type="ECO:0008006" key="3">
    <source>
        <dbReference type="Google" id="ProtNLM"/>
    </source>
</evidence>
<evidence type="ECO:0000256" key="1">
    <source>
        <dbReference type="SAM" id="MobiDB-lite"/>
    </source>
</evidence>
<feature type="compositionally biased region" description="Polar residues" evidence="1">
    <location>
        <begin position="238"/>
        <end position="248"/>
    </location>
</feature>
<evidence type="ECO:0000313" key="2">
    <source>
        <dbReference type="EMBL" id="KKN71808.1"/>
    </source>
</evidence>
<feature type="region of interest" description="Disordered" evidence="1">
    <location>
        <begin position="238"/>
        <end position="257"/>
    </location>
</feature>
<sequence>MAILIAPVATSSRELRRFDPTWAEAWTAASASLLRSTSLILCGTQTSNSSQYIIYRLALPFNTSSLPADAVISSAILRLSVNTFVNQSQDEGGEIEPFTFSISNGQPTYPRIPVVLGDYDKELYSGNGGEVLAASGLLYMTLNSTGRSWINIGGTTKFFLRSSRDIENTPSYREGSSGVIADLCSIMKTLSLTRLIITYIALIVTSQECTDTIAEQSTGHGTITDLGSSNVTQHGHVWSTSSGPTTADSKTENGAKPNLGQFRSNITGLIPSTTYYVKAYATNTEGTAYGGEVEITTLGTIGRRHWWIEKDCLHYFDQFGVERKIEGTTVTGYVPVWMLFR</sequence>
<name>A0A0F9W190_9ZZZZ</name>
<accession>A0A0F9W190</accession>
<gene>
    <name evidence="2" type="ORF">LCGC14_0416620</name>
</gene>
<dbReference type="AlphaFoldDB" id="A0A0F9W190"/>
<dbReference type="EMBL" id="LAZR01000375">
    <property type="protein sequence ID" value="KKN71808.1"/>
    <property type="molecule type" value="Genomic_DNA"/>
</dbReference>
<reference evidence="2" key="1">
    <citation type="journal article" date="2015" name="Nature">
        <title>Complex archaea that bridge the gap between prokaryotes and eukaryotes.</title>
        <authorList>
            <person name="Spang A."/>
            <person name="Saw J.H."/>
            <person name="Jorgensen S.L."/>
            <person name="Zaremba-Niedzwiedzka K."/>
            <person name="Martijn J."/>
            <person name="Lind A.E."/>
            <person name="van Eijk R."/>
            <person name="Schleper C."/>
            <person name="Guy L."/>
            <person name="Ettema T.J."/>
        </authorList>
    </citation>
    <scope>NUCLEOTIDE SEQUENCE</scope>
</reference>